<dbReference type="RefSeq" id="WP_386727314.1">
    <property type="nucleotide sequence ID" value="NZ_JBHSTP010000001.1"/>
</dbReference>
<keyword evidence="2" id="KW-1185">Reference proteome</keyword>
<organism evidence="1 2">
    <name type="scientific">Luethyella okanaganae</name>
    <dbReference type="NCBI Taxonomy" id="69372"/>
    <lineage>
        <taxon>Bacteria</taxon>
        <taxon>Bacillati</taxon>
        <taxon>Actinomycetota</taxon>
        <taxon>Actinomycetes</taxon>
        <taxon>Micrococcales</taxon>
        <taxon>Microbacteriaceae</taxon>
        <taxon>Luethyella</taxon>
    </lineage>
</organism>
<reference evidence="2" key="1">
    <citation type="journal article" date="2019" name="Int. J. Syst. Evol. Microbiol.">
        <title>The Global Catalogue of Microorganisms (GCM) 10K type strain sequencing project: providing services to taxonomists for standard genome sequencing and annotation.</title>
        <authorList>
            <consortium name="The Broad Institute Genomics Platform"/>
            <consortium name="The Broad Institute Genome Sequencing Center for Infectious Disease"/>
            <person name="Wu L."/>
            <person name="Ma J."/>
        </authorList>
    </citation>
    <scope>NUCLEOTIDE SEQUENCE [LARGE SCALE GENOMIC DNA]</scope>
    <source>
        <strain evidence="2">CCUG 43304</strain>
    </source>
</reference>
<dbReference type="EMBL" id="JBHSTP010000001">
    <property type="protein sequence ID" value="MFC6355038.1"/>
    <property type="molecule type" value="Genomic_DNA"/>
</dbReference>
<dbReference type="Proteomes" id="UP001596306">
    <property type="component" value="Unassembled WGS sequence"/>
</dbReference>
<protein>
    <submittedName>
        <fullName evidence="1">Uncharacterized protein</fullName>
    </submittedName>
</protein>
<gene>
    <name evidence="1" type="ORF">ACFQB0_02770</name>
</gene>
<evidence type="ECO:0000313" key="2">
    <source>
        <dbReference type="Proteomes" id="UP001596306"/>
    </source>
</evidence>
<sequence length="374" mass="39131">MALAIAIGLPAPAWANTGSRPDVGDPSALIEKIAPDIATETVAVVEPPEVQDSERAEPSLVIPATADEPVKLAPPESEGAGQALSVEIVEAQGNATVANGITVFEGTSDSSVAYVQPTMNGVRFLTAVEDADAGNTFSYTLDIAPGSQLVDIPGGFTILVDPNGRYIATLDAAWAKDSNGKELPTRYELVGDVLTQHVEYPTGTMFPVLLDPAWTYAYDFYAGLGGPAYSVTYPKGKDWRVANLLNTCFSCYFPIAGASQGFPADGAILNLNASPFSLINVPAPVRKSTVNQGAMQFLALEGHFDGAGSKITFSWYNDASGYLHLYVYAYVVKDNGAVANEANRLVAGANWLTFWRNVANNVGDPGGGGGGGGA</sequence>
<name>A0ABW1VBB7_9MICO</name>
<evidence type="ECO:0000313" key="1">
    <source>
        <dbReference type="EMBL" id="MFC6355038.1"/>
    </source>
</evidence>
<comment type="caution">
    <text evidence="1">The sequence shown here is derived from an EMBL/GenBank/DDBJ whole genome shotgun (WGS) entry which is preliminary data.</text>
</comment>
<accession>A0ABW1VBB7</accession>
<proteinExistence type="predicted"/>